<gene>
    <name evidence="13" type="ORF">FHR99_001636</name>
</gene>
<keyword evidence="7" id="KW-0653">Protein transport</keyword>
<dbReference type="GO" id="GO:0015031">
    <property type="term" value="P:protein transport"/>
    <property type="evidence" value="ECO:0007669"/>
    <property type="project" value="UniProtKB-KW"/>
</dbReference>
<dbReference type="PANTHER" id="PTHR33446:SF2">
    <property type="entry name" value="PROTEIN TONB"/>
    <property type="match status" value="1"/>
</dbReference>
<evidence type="ECO:0000256" key="1">
    <source>
        <dbReference type="ARBA" id="ARBA00004383"/>
    </source>
</evidence>
<dbReference type="PANTHER" id="PTHR33446">
    <property type="entry name" value="PROTEIN TONB-RELATED"/>
    <property type="match status" value="1"/>
</dbReference>
<sequence>MNRFIAAFLLTLASQVSFAQTELDGMSLRGLAVYQQLRTDYYIGGLYLPQPASTPDDAFFMPGPKRMDLRVVTESWSDRRFSQQWNQLILINNSQDIQQAQQDNIIAFATMLKDDLRAGDHITIDLLPEQGTVVKLNGTTLMKTADAEFFNLLLSCWIGARPPSSGFKQDILSIPGGERGAGLMTSFEMAGPTQSRIAETKAWGSGKSAAPAKPKPQSKPADTGPSEADRLAAEKARREAAEAEAEAARQAKLAAERARKEAIAKALAEAEAKAKAAARSKELINEYSSTMVRASYQHVRYPKRALKLNQQGTVLLEVIIDRGGSLLSSKVIQSSGYSSLDEAAVTAVEKTAPFPSIPKEILGNQIEFTLPFTFQISS</sequence>
<dbReference type="Proteomes" id="UP000537130">
    <property type="component" value="Unassembled WGS sequence"/>
</dbReference>
<keyword evidence="6" id="KW-0812">Transmembrane</keyword>
<dbReference type="InterPro" id="IPR016088">
    <property type="entry name" value="Chalcone_isomerase_3-sand"/>
</dbReference>
<comment type="subcellular location">
    <subcellularLocation>
        <location evidence="1">Cell inner membrane</location>
        <topology evidence="1">Single-pass membrane protein</topology>
        <orientation evidence="1">Periplasmic side</orientation>
    </subcellularLocation>
</comment>
<dbReference type="InterPro" id="IPR051045">
    <property type="entry name" value="TonB-dependent_transducer"/>
</dbReference>
<evidence type="ECO:0000256" key="9">
    <source>
        <dbReference type="ARBA" id="ARBA00023136"/>
    </source>
</evidence>
<dbReference type="GO" id="GO:0055085">
    <property type="term" value="P:transmembrane transport"/>
    <property type="evidence" value="ECO:0007669"/>
    <property type="project" value="InterPro"/>
</dbReference>
<name>A0A7W4W4Z1_9GAMM</name>
<evidence type="ECO:0000256" key="4">
    <source>
        <dbReference type="ARBA" id="ARBA00022475"/>
    </source>
</evidence>
<feature type="compositionally biased region" description="Basic and acidic residues" evidence="10">
    <location>
        <begin position="227"/>
        <end position="245"/>
    </location>
</feature>
<dbReference type="Pfam" id="PF16036">
    <property type="entry name" value="Chalcone_3"/>
    <property type="match status" value="1"/>
</dbReference>
<evidence type="ECO:0000256" key="7">
    <source>
        <dbReference type="ARBA" id="ARBA00022927"/>
    </source>
</evidence>
<keyword evidence="11" id="KW-0732">Signal</keyword>
<proteinExistence type="inferred from homology"/>
<feature type="region of interest" description="Disordered" evidence="10">
    <location>
        <begin position="202"/>
        <end position="245"/>
    </location>
</feature>
<evidence type="ECO:0000256" key="8">
    <source>
        <dbReference type="ARBA" id="ARBA00022989"/>
    </source>
</evidence>
<evidence type="ECO:0000256" key="10">
    <source>
        <dbReference type="SAM" id="MobiDB-lite"/>
    </source>
</evidence>
<evidence type="ECO:0000256" key="6">
    <source>
        <dbReference type="ARBA" id="ARBA00022692"/>
    </source>
</evidence>
<accession>A0A7W4W4Z1</accession>
<feature type="domain" description="TonB C-terminal" evidence="12">
    <location>
        <begin position="286"/>
        <end position="378"/>
    </location>
</feature>
<evidence type="ECO:0000313" key="14">
    <source>
        <dbReference type="Proteomes" id="UP000537130"/>
    </source>
</evidence>
<evidence type="ECO:0000256" key="11">
    <source>
        <dbReference type="SAM" id="SignalP"/>
    </source>
</evidence>
<comment type="caution">
    <text evidence="13">The sequence shown here is derived from an EMBL/GenBank/DDBJ whole genome shotgun (WGS) entry which is preliminary data.</text>
</comment>
<keyword evidence="5" id="KW-0997">Cell inner membrane</keyword>
<dbReference type="GO" id="GO:0098797">
    <property type="term" value="C:plasma membrane protein complex"/>
    <property type="evidence" value="ECO:0007669"/>
    <property type="project" value="TreeGrafter"/>
</dbReference>
<keyword evidence="9" id="KW-0472">Membrane</keyword>
<feature type="signal peptide" evidence="11">
    <location>
        <begin position="1"/>
        <end position="19"/>
    </location>
</feature>
<evidence type="ECO:0000256" key="5">
    <source>
        <dbReference type="ARBA" id="ARBA00022519"/>
    </source>
</evidence>
<dbReference type="PROSITE" id="PS52015">
    <property type="entry name" value="TONB_CTD"/>
    <property type="match status" value="1"/>
</dbReference>
<evidence type="ECO:0000256" key="3">
    <source>
        <dbReference type="ARBA" id="ARBA00022448"/>
    </source>
</evidence>
<dbReference type="EMBL" id="JACHWY010000001">
    <property type="protein sequence ID" value="MBB3047400.1"/>
    <property type="molecule type" value="Genomic_DNA"/>
</dbReference>
<keyword evidence="4" id="KW-1003">Cell membrane</keyword>
<feature type="chain" id="PRO_5030992550" evidence="11">
    <location>
        <begin position="20"/>
        <end position="378"/>
    </location>
</feature>
<dbReference type="SUPFAM" id="SSF74653">
    <property type="entry name" value="TolA/TonB C-terminal domain"/>
    <property type="match status" value="1"/>
</dbReference>
<dbReference type="Gene3D" id="3.50.70.10">
    <property type="match status" value="1"/>
</dbReference>
<comment type="similarity">
    <text evidence="2">Belongs to the TonB family.</text>
</comment>
<protein>
    <submittedName>
        <fullName evidence="13">Protein TonB</fullName>
    </submittedName>
</protein>
<dbReference type="NCBIfam" id="TIGR01352">
    <property type="entry name" value="tonB_Cterm"/>
    <property type="match status" value="1"/>
</dbReference>
<keyword evidence="8" id="KW-1133">Transmembrane helix</keyword>
<dbReference type="GO" id="GO:0031992">
    <property type="term" value="F:energy transducer activity"/>
    <property type="evidence" value="ECO:0007669"/>
    <property type="project" value="TreeGrafter"/>
</dbReference>
<evidence type="ECO:0000259" key="12">
    <source>
        <dbReference type="PROSITE" id="PS52015"/>
    </source>
</evidence>
<evidence type="ECO:0000256" key="2">
    <source>
        <dbReference type="ARBA" id="ARBA00006555"/>
    </source>
</evidence>
<dbReference type="Gene3D" id="3.30.1150.10">
    <property type="match status" value="1"/>
</dbReference>
<keyword evidence="14" id="KW-1185">Reference proteome</keyword>
<dbReference type="Pfam" id="PF03544">
    <property type="entry name" value="TonB_C"/>
    <property type="match status" value="1"/>
</dbReference>
<evidence type="ECO:0000313" key="13">
    <source>
        <dbReference type="EMBL" id="MBB3047400.1"/>
    </source>
</evidence>
<dbReference type="InterPro" id="IPR037682">
    <property type="entry name" value="TonB_C"/>
</dbReference>
<reference evidence="13 14" key="1">
    <citation type="submission" date="2020-08" db="EMBL/GenBank/DDBJ databases">
        <title>Genomic Encyclopedia of Type Strains, Phase III (KMG-III): the genomes of soil and plant-associated and newly described type strains.</title>
        <authorList>
            <person name="Whitman W."/>
        </authorList>
    </citation>
    <scope>NUCLEOTIDE SEQUENCE [LARGE SCALE GENOMIC DNA]</scope>
    <source>
        <strain evidence="13 14">CECT 8654</strain>
    </source>
</reference>
<dbReference type="RefSeq" id="WP_183410025.1">
    <property type="nucleotide sequence ID" value="NZ_JACHWY010000001.1"/>
</dbReference>
<organism evidence="13 14">
    <name type="scientific">Litorivivens lipolytica</name>
    <dbReference type="NCBI Taxonomy" id="1524264"/>
    <lineage>
        <taxon>Bacteria</taxon>
        <taxon>Pseudomonadati</taxon>
        <taxon>Pseudomonadota</taxon>
        <taxon>Gammaproteobacteria</taxon>
        <taxon>Litorivivens</taxon>
    </lineage>
</organism>
<keyword evidence="3" id="KW-0813">Transport</keyword>
<dbReference type="InterPro" id="IPR006260">
    <property type="entry name" value="TonB/TolA_C"/>
</dbReference>
<dbReference type="AlphaFoldDB" id="A0A7W4W4Z1"/>
<dbReference type="InterPro" id="IPR016087">
    <property type="entry name" value="Chalcone_isomerase"/>
</dbReference>